<keyword evidence="8" id="KW-0547">Nucleotide-binding</keyword>
<evidence type="ECO:0000256" key="3">
    <source>
        <dbReference type="ARBA" id="ARBA00012078"/>
    </source>
</evidence>
<dbReference type="Proteomes" id="UP000664169">
    <property type="component" value="Unassembled WGS sequence"/>
</dbReference>
<dbReference type="UniPathway" id="UPA00050">
    <property type="reaction ID" value="UER00064"/>
</dbReference>
<evidence type="ECO:0000256" key="4">
    <source>
        <dbReference type="ARBA" id="ARBA00017858"/>
    </source>
</evidence>
<evidence type="ECO:0000259" key="17">
    <source>
        <dbReference type="Pfam" id="PF08544"/>
    </source>
</evidence>
<keyword evidence="11" id="KW-0752">Steroid biosynthesis</keyword>
<accession>A0A8H3EW58</accession>
<evidence type="ECO:0000256" key="14">
    <source>
        <dbReference type="ARBA" id="ARBA00049913"/>
    </source>
</evidence>
<dbReference type="GO" id="GO:0009088">
    <property type="term" value="P:threonine biosynthetic process"/>
    <property type="evidence" value="ECO:0007669"/>
    <property type="project" value="UniProtKB-UniPathway"/>
</dbReference>
<keyword evidence="7" id="KW-0791">Threonine biosynthesis</keyword>
<dbReference type="SUPFAM" id="SSF55060">
    <property type="entry name" value="GHMP Kinase, C-terminal domain"/>
    <property type="match status" value="1"/>
</dbReference>
<evidence type="ECO:0000256" key="2">
    <source>
        <dbReference type="ARBA" id="ARBA00007370"/>
    </source>
</evidence>
<proteinExistence type="inferred from homology"/>
<dbReference type="Pfam" id="PF08544">
    <property type="entry name" value="GHMP_kinases_C"/>
    <property type="match status" value="1"/>
</dbReference>
<dbReference type="GO" id="GO:0016126">
    <property type="term" value="P:sterol biosynthetic process"/>
    <property type="evidence" value="ECO:0007669"/>
    <property type="project" value="UniProtKB-KW"/>
</dbReference>
<evidence type="ECO:0000256" key="6">
    <source>
        <dbReference type="ARBA" id="ARBA00022679"/>
    </source>
</evidence>
<keyword evidence="13" id="KW-0753">Steroid metabolism</keyword>
<sequence length="356" mass="37987">MKTIIRVPCSSANIGPGFDVIGLALSIYLELHVSLDANAASSPLNCTITYEGLGAGEVPLIADQNLITQSALYVLRCHGRHAFPAGTLVHIINPIPLGRGLGSSGAAVVAGVILGSVVGAFNLSKERILDYVLMIERHPDNVAAALYGGFVGTYLRELDPADMVRVEIPLSEVLPAPAGGVDTGLRPPEPPVGIGHYIKFKWAAEIRCIAIIPDFEVKTADARGVLPESYPRSHVTYNLQRITLLPVALSQSPPDPELIYEAMRDKIHQPYRKVLIPGLSEVIESISPKSHPGLLGICLSGAGPTILALATENFDHIATSIVKVLVQQKFDGKPVTCQWKLLQPAEDGATITVVES</sequence>
<keyword evidence="5" id="KW-0028">Amino-acid biosynthesis</keyword>
<keyword evidence="11" id="KW-0756">Sterol biosynthesis</keyword>
<evidence type="ECO:0000256" key="9">
    <source>
        <dbReference type="ARBA" id="ARBA00022777"/>
    </source>
</evidence>
<protein>
    <recommendedName>
        <fullName evidence="4">Homoserine kinase</fullName>
        <ecNumber evidence="3">2.7.1.39</ecNumber>
    </recommendedName>
</protein>
<evidence type="ECO:0000259" key="16">
    <source>
        <dbReference type="Pfam" id="PF00288"/>
    </source>
</evidence>
<keyword evidence="9" id="KW-0418">Kinase</keyword>
<reference evidence="18" key="1">
    <citation type="submission" date="2021-03" db="EMBL/GenBank/DDBJ databases">
        <authorList>
            <person name="Tagirdzhanova G."/>
        </authorList>
    </citation>
    <scope>NUCLEOTIDE SEQUENCE</scope>
</reference>
<keyword evidence="13" id="KW-0443">Lipid metabolism</keyword>
<dbReference type="HAMAP" id="MF_00384">
    <property type="entry name" value="Homoser_kinase"/>
    <property type="match status" value="1"/>
</dbReference>
<dbReference type="InterPro" id="IPR000870">
    <property type="entry name" value="Homoserine_kinase"/>
</dbReference>
<feature type="domain" description="GHMP kinase N-terminal" evidence="16">
    <location>
        <begin position="65"/>
        <end position="149"/>
    </location>
</feature>
<dbReference type="InterPro" id="IPR036554">
    <property type="entry name" value="GHMP_kinase_C_sf"/>
</dbReference>
<dbReference type="GO" id="GO:0005524">
    <property type="term" value="F:ATP binding"/>
    <property type="evidence" value="ECO:0007669"/>
    <property type="project" value="UniProtKB-KW"/>
</dbReference>
<feature type="domain" description="GHMP kinase C-terminal" evidence="17">
    <location>
        <begin position="255"/>
        <end position="311"/>
    </location>
</feature>
<evidence type="ECO:0000256" key="13">
    <source>
        <dbReference type="ARBA" id="ARBA00023221"/>
    </source>
</evidence>
<dbReference type="FunFam" id="3.30.230.10:FF:000068">
    <property type="entry name" value="Homoserine kinase"/>
    <property type="match status" value="1"/>
</dbReference>
<dbReference type="PIRSF" id="PIRSF000676">
    <property type="entry name" value="Homoser_kin"/>
    <property type="match status" value="1"/>
</dbReference>
<comment type="pathway">
    <text evidence="1">Amino-acid biosynthesis; L-threonine biosynthesis; L-threonine from L-aspartate: step 4/5.</text>
</comment>
<keyword evidence="12" id="KW-1207">Sterol metabolism</keyword>
<evidence type="ECO:0000256" key="12">
    <source>
        <dbReference type="ARBA" id="ARBA00023166"/>
    </source>
</evidence>
<dbReference type="InterPro" id="IPR013750">
    <property type="entry name" value="GHMP_kinase_C_dom"/>
</dbReference>
<evidence type="ECO:0000313" key="18">
    <source>
        <dbReference type="EMBL" id="CAF9912873.1"/>
    </source>
</evidence>
<dbReference type="NCBIfam" id="TIGR00191">
    <property type="entry name" value="thrB"/>
    <property type="match status" value="1"/>
</dbReference>
<evidence type="ECO:0000256" key="11">
    <source>
        <dbReference type="ARBA" id="ARBA00023011"/>
    </source>
</evidence>
<dbReference type="EC" id="2.7.1.39" evidence="3"/>
<gene>
    <name evidence="18" type="ORF">GOMPHAMPRED_007796</name>
</gene>
<dbReference type="InterPro" id="IPR014721">
    <property type="entry name" value="Ribsml_uS5_D2-typ_fold_subgr"/>
</dbReference>
<comment type="similarity">
    <text evidence="2">Belongs to the GHMP kinase family. Homoserine kinase subfamily.</text>
</comment>
<dbReference type="AlphaFoldDB" id="A0A8H3EW58"/>
<keyword evidence="11" id="KW-0444">Lipid biosynthesis</keyword>
<dbReference type="PANTHER" id="PTHR20861:SF1">
    <property type="entry name" value="HOMOSERINE KINASE"/>
    <property type="match status" value="1"/>
</dbReference>
<dbReference type="EMBL" id="CAJPDQ010000007">
    <property type="protein sequence ID" value="CAF9912873.1"/>
    <property type="molecule type" value="Genomic_DNA"/>
</dbReference>
<comment type="catalytic activity">
    <reaction evidence="14">
        <text>L-homoserine + ATP = O-phospho-L-homoserine + ADP + H(+)</text>
        <dbReference type="Rhea" id="RHEA:13985"/>
        <dbReference type="ChEBI" id="CHEBI:15378"/>
        <dbReference type="ChEBI" id="CHEBI:30616"/>
        <dbReference type="ChEBI" id="CHEBI:57476"/>
        <dbReference type="ChEBI" id="CHEBI:57590"/>
        <dbReference type="ChEBI" id="CHEBI:456216"/>
        <dbReference type="EC" id="2.7.1.39"/>
    </reaction>
    <physiologicalReaction direction="left-to-right" evidence="14">
        <dbReference type="Rhea" id="RHEA:13986"/>
    </physiologicalReaction>
</comment>
<evidence type="ECO:0000256" key="10">
    <source>
        <dbReference type="ARBA" id="ARBA00022840"/>
    </source>
</evidence>
<evidence type="ECO:0000256" key="15">
    <source>
        <dbReference type="ARBA" id="ARBA00054121"/>
    </source>
</evidence>
<dbReference type="InterPro" id="IPR006204">
    <property type="entry name" value="GHMP_kinase_N_dom"/>
</dbReference>
<dbReference type="InterPro" id="IPR006203">
    <property type="entry name" value="GHMP_knse_ATP-bd_CS"/>
</dbReference>
<dbReference type="PRINTS" id="PR00958">
    <property type="entry name" value="HOMSERKINASE"/>
</dbReference>
<dbReference type="OrthoDB" id="195231at2759"/>
<dbReference type="Gene3D" id="3.30.230.10">
    <property type="match status" value="1"/>
</dbReference>
<dbReference type="Gene3D" id="3.30.70.890">
    <property type="entry name" value="GHMP kinase, C-terminal domain"/>
    <property type="match status" value="1"/>
</dbReference>
<keyword evidence="10" id="KW-0067">ATP-binding</keyword>
<dbReference type="InterPro" id="IPR020568">
    <property type="entry name" value="Ribosomal_Su5_D2-typ_SF"/>
</dbReference>
<evidence type="ECO:0000256" key="8">
    <source>
        <dbReference type="ARBA" id="ARBA00022741"/>
    </source>
</evidence>
<keyword evidence="19" id="KW-1185">Reference proteome</keyword>
<name>A0A8H3EW58_9LECA</name>
<dbReference type="Pfam" id="PF00288">
    <property type="entry name" value="GHMP_kinases_N"/>
    <property type="match status" value="1"/>
</dbReference>
<evidence type="ECO:0000313" key="19">
    <source>
        <dbReference type="Proteomes" id="UP000664169"/>
    </source>
</evidence>
<comment type="function">
    <text evidence="15">Commits homoserine to the threonine biosynthesis pathway by catalyzing its O-phosphorylation.</text>
</comment>
<dbReference type="PROSITE" id="PS00627">
    <property type="entry name" value="GHMP_KINASES_ATP"/>
    <property type="match status" value="1"/>
</dbReference>
<organism evidence="18 19">
    <name type="scientific">Gomphillus americanus</name>
    <dbReference type="NCBI Taxonomy" id="1940652"/>
    <lineage>
        <taxon>Eukaryota</taxon>
        <taxon>Fungi</taxon>
        <taxon>Dikarya</taxon>
        <taxon>Ascomycota</taxon>
        <taxon>Pezizomycotina</taxon>
        <taxon>Lecanoromycetes</taxon>
        <taxon>OSLEUM clade</taxon>
        <taxon>Ostropomycetidae</taxon>
        <taxon>Ostropales</taxon>
        <taxon>Graphidaceae</taxon>
        <taxon>Gomphilloideae</taxon>
        <taxon>Gomphillus</taxon>
    </lineage>
</organism>
<comment type="caution">
    <text evidence="18">The sequence shown here is derived from an EMBL/GenBank/DDBJ whole genome shotgun (WGS) entry which is preliminary data.</text>
</comment>
<dbReference type="GO" id="GO:0004413">
    <property type="term" value="F:homoserine kinase activity"/>
    <property type="evidence" value="ECO:0007669"/>
    <property type="project" value="UniProtKB-EC"/>
</dbReference>
<dbReference type="SUPFAM" id="SSF54211">
    <property type="entry name" value="Ribosomal protein S5 domain 2-like"/>
    <property type="match status" value="1"/>
</dbReference>
<dbReference type="PANTHER" id="PTHR20861">
    <property type="entry name" value="HOMOSERINE/4-DIPHOSPHOCYTIDYL-2-C-METHYL-D-ERYTHRITOL KINASE"/>
    <property type="match status" value="1"/>
</dbReference>
<evidence type="ECO:0000256" key="7">
    <source>
        <dbReference type="ARBA" id="ARBA00022697"/>
    </source>
</evidence>
<evidence type="ECO:0000256" key="5">
    <source>
        <dbReference type="ARBA" id="ARBA00022605"/>
    </source>
</evidence>
<evidence type="ECO:0000256" key="1">
    <source>
        <dbReference type="ARBA" id="ARBA00005015"/>
    </source>
</evidence>
<keyword evidence="6" id="KW-0808">Transferase</keyword>